<dbReference type="Proteomes" id="UP000255543">
    <property type="component" value="Unassembled WGS sequence"/>
</dbReference>
<reference evidence="1 2" key="1">
    <citation type="submission" date="2018-06" db="EMBL/GenBank/DDBJ databases">
        <authorList>
            <consortium name="Pathogen Informatics"/>
            <person name="Doyle S."/>
        </authorList>
    </citation>
    <scope>NUCLEOTIDE SEQUENCE [LARGE SCALE GENOMIC DNA]</scope>
    <source>
        <strain evidence="1 2">NCTC8179</strain>
    </source>
</reference>
<evidence type="ECO:0000313" key="2">
    <source>
        <dbReference type="Proteomes" id="UP000255543"/>
    </source>
</evidence>
<dbReference type="EMBL" id="UGEB01000001">
    <property type="protein sequence ID" value="STK94725.1"/>
    <property type="molecule type" value="Genomic_DNA"/>
</dbReference>
<accession>A0A2X1M0X3</accession>
<dbReference type="EC" id="1.1.1.35" evidence="1"/>
<sequence length="37" mass="4267">MQRLATQYGSRFTPCERLVEMGARGESFWKTTATDLQ</sequence>
<evidence type="ECO:0000313" key="1">
    <source>
        <dbReference type="EMBL" id="STK94725.1"/>
    </source>
</evidence>
<dbReference type="GO" id="GO:0003857">
    <property type="term" value="F:(3S)-3-hydroxyacyl-CoA dehydrogenase (NAD+) activity"/>
    <property type="evidence" value="ECO:0007669"/>
    <property type="project" value="UniProtKB-EC"/>
</dbReference>
<keyword evidence="1" id="KW-0560">Oxidoreductase</keyword>
<proteinExistence type="predicted"/>
<name>A0A2X1M0X3_ECOLX</name>
<organism evidence="1 2">
    <name type="scientific">Escherichia coli</name>
    <dbReference type="NCBI Taxonomy" id="562"/>
    <lineage>
        <taxon>Bacteria</taxon>
        <taxon>Pseudomonadati</taxon>
        <taxon>Pseudomonadota</taxon>
        <taxon>Gammaproteobacteria</taxon>
        <taxon>Enterobacterales</taxon>
        <taxon>Enterobacteriaceae</taxon>
        <taxon>Escherichia</taxon>
    </lineage>
</organism>
<dbReference type="AlphaFoldDB" id="A0A2X1M0X3"/>
<protein>
    <submittedName>
        <fullName evidence="1">Fatty acid oxidation complex alpha subunit [includes: enoyl-CoA hydratase 3-hydroxyacyl-CoA dehydrogenase 3-hydroxybutyryl-CoA epimerase]</fullName>
        <ecNumber evidence="1">1.1.1.35</ecNumber>
    </submittedName>
</protein>
<gene>
    <name evidence="1" type="primary">fadJ_2</name>
    <name evidence="1" type="ORF">NCTC8179_04644</name>
</gene>